<evidence type="ECO:0000313" key="2">
    <source>
        <dbReference type="Proteomes" id="UP000799441"/>
    </source>
</evidence>
<organism evidence="1 2">
    <name type="scientific">Polychaeton citri CBS 116435</name>
    <dbReference type="NCBI Taxonomy" id="1314669"/>
    <lineage>
        <taxon>Eukaryota</taxon>
        <taxon>Fungi</taxon>
        <taxon>Dikarya</taxon>
        <taxon>Ascomycota</taxon>
        <taxon>Pezizomycotina</taxon>
        <taxon>Dothideomycetes</taxon>
        <taxon>Dothideomycetidae</taxon>
        <taxon>Capnodiales</taxon>
        <taxon>Capnodiaceae</taxon>
        <taxon>Polychaeton</taxon>
    </lineage>
</organism>
<reference evidence="1" key="1">
    <citation type="journal article" date="2020" name="Stud. Mycol.">
        <title>101 Dothideomycetes genomes: a test case for predicting lifestyles and emergence of pathogens.</title>
        <authorList>
            <person name="Haridas S."/>
            <person name="Albert R."/>
            <person name="Binder M."/>
            <person name="Bloem J."/>
            <person name="Labutti K."/>
            <person name="Salamov A."/>
            <person name="Andreopoulos B."/>
            <person name="Baker S."/>
            <person name="Barry K."/>
            <person name="Bills G."/>
            <person name="Bluhm B."/>
            <person name="Cannon C."/>
            <person name="Castanera R."/>
            <person name="Culley D."/>
            <person name="Daum C."/>
            <person name="Ezra D."/>
            <person name="Gonzalez J."/>
            <person name="Henrissat B."/>
            <person name="Kuo A."/>
            <person name="Liang C."/>
            <person name="Lipzen A."/>
            <person name="Lutzoni F."/>
            <person name="Magnuson J."/>
            <person name="Mondo S."/>
            <person name="Nolan M."/>
            <person name="Ohm R."/>
            <person name="Pangilinan J."/>
            <person name="Park H.-J."/>
            <person name="Ramirez L."/>
            <person name="Alfaro M."/>
            <person name="Sun H."/>
            <person name="Tritt A."/>
            <person name="Yoshinaga Y."/>
            <person name="Zwiers L.-H."/>
            <person name="Turgeon B."/>
            <person name="Goodwin S."/>
            <person name="Spatafora J."/>
            <person name="Crous P."/>
            <person name="Grigoriev I."/>
        </authorList>
    </citation>
    <scope>NUCLEOTIDE SEQUENCE</scope>
    <source>
        <strain evidence="1">CBS 116435</strain>
    </source>
</reference>
<accession>A0A9P4URN1</accession>
<dbReference type="Proteomes" id="UP000799441">
    <property type="component" value="Unassembled WGS sequence"/>
</dbReference>
<proteinExistence type="predicted"/>
<dbReference type="OrthoDB" id="5337378at2759"/>
<comment type="caution">
    <text evidence="1">The sequence shown here is derived from an EMBL/GenBank/DDBJ whole genome shotgun (WGS) entry which is preliminary data.</text>
</comment>
<keyword evidence="2" id="KW-1185">Reference proteome</keyword>
<dbReference type="InterPro" id="IPR011009">
    <property type="entry name" value="Kinase-like_dom_sf"/>
</dbReference>
<dbReference type="Gene3D" id="1.10.510.10">
    <property type="entry name" value="Transferase(Phosphotransferase) domain 1"/>
    <property type="match status" value="1"/>
</dbReference>
<dbReference type="SUPFAM" id="SSF56112">
    <property type="entry name" value="Protein kinase-like (PK-like)"/>
    <property type="match status" value="1"/>
</dbReference>
<protein>
    <recommendedName>
        <fullName evidence="3">Protein kinase domain-containing protein</fullName>
    </recommendedName>
</protein>
<evidence type="ECO:0008006" key="3">
    <source>
        <dbReference type="Google" id="ProtNLM"/>
    </source>
</evidence>
<dbReference type="EMBL" id="MU003779">
    <property type="protein sequence ID" value="KAF2722968.1"/>
    <property type="molecule type" value="Genomic_DNA"/>
</dbReference>
<gene>
    <name evidence="1" type="ORF">K431DRAFT_345160</name>
</gene>
<dbReference type="AlphaFoldDB" id="A0A9P4URN1"/>
<name>A0A9P4URN1_9PEZI</name>
<sequence>MDKNEVVVIKAFTTIPRNRLLESLCLSFTLFTSTWPAETEATYPLTNGTGCVYLRDYFILQQPPTISNRPTWSWAMVTPFIVSGSLLDLAAKVASKHKTTDEVDHVFRPVFGQFLSYFNALHVAGLCHNNITPSSIFVTSPSQWLIGDLGNVRHISHDWHTTQDWKGRYLKKSDCTSRDVLRAMKSYLYFLK</sequence>
<evidence type="ECO:0000313" key="1">
    <source>
        <dbReference type="EMBL" id="KAF2722968.1"/>
    </source>
</evidence>